<protein>
    <submittedName>
        <fullName evidence="2">Uncharacterized protein</fullName>
    </submittedName>
</protein>
<name>A0A4S4EN63_CAMSN</name>
<dbReference type="AlphaFoldDB" id="A0A4S4EN63"/>
<keyword evidence="3" id="KW-1185">Reference proteome</keyword>
<reference evidence="2 3" key="1">
    <citation type="journal article" date="2018" name="Proc. Natl. Acad. Sci. U.S.A.">
        <title>Draft genome sequence of Camellia sinensis var. sinensis provides insights into the evolution of the tea genome and tea quality.</title>
        <authorList>
            <person name="Wei C."/>
            <person name="Yang H."/>
            <person name="Wang S."/>
            <person name="Zhao J."/>
            <person name="Liu C."/>
            <person name="Gao L."/>
            <person name="Xia E."/>
            <person name="Lu Y."/>
            <person name="Tai Y."/>
            <person name="She G."/>
            <person name="Sun J."/>
            <person name="Cao H."/>
            <person name="Tong W."/>
            <person name="Gao Q."/>
            <person name="Li Y."/>
            <person name="Deng W."/>
            <person name="Jiang X."/>
            <person name="Wang W."/>
            <person name="Chen Q."/>
            <person name="Zhang S."/>
            <person name="Li H."/>
            <person name="Wu J."/>
            <person name="Wang P."/>
            <person name="Li P."/>
            <person name="Shi C."/>
            <person name="Zheng F."/>
            <person name="Jian J."/>
            <person name="Huang B."/>
            <person name="Shan D."/>
            <person name="Shi M."/>
            <person name="Fang C."/>
            <person name="Yue Y."/>
            <person name="Li F."/>
            <person name="Li D."/>
            <person name="Wei S."/>
            <person name="Han B."/>
            <person name="Jiang C."/>
            <person name="Yin Y."/>
            <person name="Xia T."/>
            <person name="Zhang Z."/>
            <person name="Bennetzen J.L."/>
            <person name="Zhao S."/>
            <person name="Wan X."/>
        </authorList>
    </citation>
    <scope>NUCLEOTIDE SEQUENCE [LARGE SCALE GENOMIC DNA]</scope>
    <source>
        <strain evidence="3">cv. Shuchazao</strain>
        <tissue evidence="2">Leaf</tissue>
    </source>
</reference>
<evidence type="ECO:0000313" key="2">
    <source>
        <dbReference type="EMBL" id="THG17762.1"/>
    </source>
</evidence>
<dbReference type="EMBL" id="SDRB02003451">
    <property type="protein sequence ID" value="THG17762.1"/>
    <property type="molecule type" value="Genomic_DNA"/>
</dbReference>
<keyword evidence="1" id="KW-0472">Membrane</keyword>
<gene>
    <name evidence="2" type="ORF">TEA_008521</name>
</gene>
<accession>A0A4S4EN63</accession>
<keyword evidence="1" id="KW-0812">Transmembrane</keyword>
<sequence>MEEETLKRFSSSIKEELATLLSHDTWPPDPVDFLLPPDPDPTDYPWPHSGFGSGLLCLVCLMLVHRYWCRGRECILGIGVMLACTDTISCVGVVLACADTIKGLYPTCEDIYSVLSCPAVFLALLVQNALSGSYSSLQSQPNTQVEMENEGGMSLSCNIDGKDLSWVPKSPSSGQLLMQLDPWISPYSATVRESILQGITDEAKRTPSGISSGARESVDSEFSLILSNHGGVLDSEFSYAMLLSVVLCWFALLLFVLICFDMFALATQLAAAVV</sequence>
<evidence type="ECO:0000313" key="3">
    <source>
        <dbReference type="Proteomes" id="UP000306102"/>
    </source>
</evidence>
<organism evidence="2 3">
    <name type="scientific">Camellia sinensis var. sinensis</name>
    <name type="common">China tea</name>
    <dbReference type="NCBI Taxonomy" id="542762"/>
    <lineage>
        <taxon>Eukaryota</taxon>
        <taxon>Viridiplantae</taxon>
        <taxon>Streptophyta</taxon>
        <taxon>Embryophyta</taxon>
        <taxon>Tracheophyta</taxon>
        <taxon>Spermatophyta</taxon>
        <taxon>Magnoliopsida</taxon>
        <taxon>eudicotyledons</taxon>
        <taxon>Gunneridae</taxon>
        <taxon>Pentapetalae</taxon>
        <taxon>asterids</taxon>
        <taxon>Ericales</taxon>
        <taxon>Theaceae</taxon>
        <taxon>Camellia</taxon>
    </lineage>
</organism>
<feature type="transmembrane region" description="Helical" evidence="1">
    <location>
        <begin position="76"/>
        <end position="96"/>
    </location>
</feature>
<keyword evidence="1" id="KW-1133">Transmembrane helix</keyword>
<dbReference type="Proteomes" id="UP000306102">
    <property type="component" value="Unassembled WGS sequence"/>
</dbReference>
<feature type="transmembrane region" description="Helical" evidence="1">
    <location>
        <begin position="111"/>
        <end position="130"/>
    </location>
</feature>
<proteinExistence type="predicted"/>
<feature type="transmembrane region" description="Helical" evidence="1">
    <location>
        <begin position="239"/>
        <end position="266"/>
    </location>
</feature>
<comment type="caution">
    <text evidence="2">The sequence shown here is derived from an EMBL/GenBank/DDBJ whole genome shotgun (WGS) entry which is preliminary data.</text>
</comment>
<feature type="transmembrane region" description="Helical" evidence="1">
    <location>
        <begin position="46"/>
        <end position="64"/>
    </location>
</feature>
<evidence type="ECO:0000256" key="1">
    <source>
        <dbReference type="SAM" id="Phobius"/>
    </source>
</evidence>